<keyword evidence="2" id="KW-1185">Reference proteome</keyword>
<protein>
    <submittedName>
        <fullName evidence="1">Uncharacterized protein</fullName>
    </submittedName>
</protein>
<sequence>MQSSTTAPPSFLLHNTRSRLRQHPSLEPSFLHRFLPSLSGHGAAAARAQASFATTVFLPVPVFRRIININYDFERGGSGILLRAVVVSDISIACGGQTYRLEIHSSTEGAYVSAVLLAPDFRAQATASLFAGTRPLTQSDFGDALLISPPSPPPPLLYMQARLRWSPCGPVITFASSRFQYYGPRPEESVHAWIWMLPVKALMRSSVHLQRSGFRPRVVGSQLKVSQSQPT</sequence>
<evidence type="ECO:0000313" key="1">
    <source>
        <dbReference type="EMBL" id="KAF8879772.1"/>
    </source>
</evidence>
<proteinExistence type="predicted"/>
<organism evidence="1 2">
    <name type="scientific">Gymnopilus junonius</name>
    <name type="common">Spectacular rustgill mushroom</name>
    <name type="synonym">Gymnopilus spectabilis subsp. junonius</name>
    <dbReference type="NCBI Taxonomy" id="109634"/>
    <lineage>
        <taxon>Eukaryota</taxon>
        <taxon>Fungi</taxon>
        <taxon>Dikarya</taxon>
        <taxon>Basidiomycota</taxon>
        <taxon>Agaricomycotina</taxon>
        <taxon>Agaricomycetes</taxon>
        <taxon>Agaricomycetidae</taxon>
        <taxon>Agaricales</taxon>
        <taxon>Agaricineae</taxon>
        <taxon>Hymenogastraceae</taxon>
        <taxon>Gymnopilus</taxon>
    </lineage>
</organism>
<dbReference type="EMBL" id="JADNYJ010000146">
    <property type="protein sequence ID" value="KAF8879772.1"/>
    <property type="molecule type" value="Genomic_DNA"/>
</dbReference>
<reference evidence="1" key="1">
    <citation type="submission" date="2020-11" db="EMBL/GenBank/DDBJ databases">
        <authorList>
            <consortium name="DOE Joint Genome Institute"/>
            <person name="Ahrendt S."/>
            <person name="Riley R."/>
            <person name="Andreopoulos W."/>
            <person name="LaButti K."/>
            <person name="Pangilinan J."/>
            <person name="Ruiz-duenas F.J."/>
            <person name="Barrasa J.M."/>
            <person name="Sanchez-Garcia M."/>
            <person name="Camarero S."/>
            <person name="Miyauchi S."/>
            <person name="Serrano A."/>
            <person name="Linde D."/>
            <person name="Babiker R."/>
            <person name="Drula E."/>
            <person name="Ayuso-Fernandez I."/>
            <person name="Pacheco R."/>
            <person name="Padilla G."/>
            <person name="Ferreira P."/>
            <person name="Barriuso J."/>
            <person name="Kellner H."/>
            <person name="Castanera R."/>
            <person name="Alfaro M."/>
            <person name="Ramirez L."/>
            <person name="Pisabarro A.G."/>
            <person name="Kuo A."/>
            <person name="Tritt A."/>
            <person name="Lipzen A."/>
            <person name="He G."/>
            <person name="Yan M."/>
            <person name="Ng V."/>
            <person name="Cullen D."/>
            <person name="Martin F."/>
            <person name="Rosso M.-N."/>
            <person name="Henrissat B."/>
            <person name="Hibbett D."/>
            <person name="Martinez A.T."/>
            <person name="Grigoriev I.V."/>
        </authorList>
    </citation>
    <scope>NUCLEOTIDE SEQUENCE</scope>
    <source>
        <strain evidence="1">AH 44721</strain>
    </source>
</reference>
<accession>A0A9P5NCQ3</accession>
<gene>
    <name evidence="1" type="ORF">CPB84DRAFT_1852021</name>
</gene>
<evidence type="ECO:0000313" key="2">
    <source>
        <dbReference type="Proteomes" id="UP000724874"/>
    </source>
</evidence>
<name>A0A9P5NCQ3_GYMJU</name>
<dbReference type="Proteomes" id="UP000724874">
    <property type="component" value="Unassembled WGS sequence"/>
</dbReference>
<comment type="caution">
    <text evidence="1">The sequence shown here is derived from an EMBL/GenBank/DDBJ whole genome shotgun (WGS) entry which is preliminary data.</text>
</comment>
<dbReference type="AlphaFoldDB" id="A0A9P5NCQ3"/>